<dbReference type="PANTHER" id="PTHR43000">
    <property type="entry name" value="DTDP-D-GLUCOSE 4,6-DEHYDRATASE-RELATED"/>
    <property type="match status" value="1"/>
</dbReference>
<comment type="similarity">
    <text evidence="1">Belongs to the NAD(P)-dependent epimerase/dehydratase family.</text>
</comment>
<dbReference type="Pfam" id="PF01370">
    <property type="entry name" value="Epimerase"/>
    <property type="match status" value="1"/>
</dbReference>
<keyword evidence="4" id="KW-1185">Reference proteome</keyword>
<evidence type="ECO:0000256" key="1">
    <source>
        <dbReference type="ARBA" id="ARBA00007637"/>
    </source>
</evidence>
<reference evidence="3 4" key="1">
    <citation type="submission" date="2018-05" db="EMBL/GenBank/DDBJ databases">
        <title>Draft genome of Methanospirillum stamsii Pt1.</title>
        <authorList>
            <person name="Dueholm M.S."/>
            <person name="Nielsen P.H."/>
            <person name="Bakmann L.F."/>
            <person name="Otzen D.E."/>
        </authorList>
    </citation>
    <scope>NUCLEOTIDE SEQUENCE [LARGE SCALE GENOMIC DNA]</scope>
    <source>
        <strain evidence="3 4">Pt1</strain>
    </source>
</reference>
<name>A0A2V2NC79_9EURY</name>
<dbReference type="RefSeq" id="WP_109941297.1">
    <property type="nucleotide sequence ID" value="NZ_CP176366.1"/>
</dbReference>
<proteinExistence type="inferred from homology"/>
<evidence type="ECO:0000313" key="3">
    <source>
        <dbReference type="EMBL" id="PWR72913.1"/>
    </source>
</evidence>
<dbReference type="InterPro" id="IPR036291">
    <property type="entry name" value="NAD(P)-bd_dom_sf"/>
</dbReference>
<dbReference type="InterPro" id="IPR001509">
    <property type="entry name" value="Epimerase_deHydtase"/>
</dbReference>
<dbReference type="Proteomes" id="UP000245934">
    <property type="component" value="Unassembled WGS sequence"/>
</dbReference>
<dbReference type="AlphaFoldDB" id="A0A2V2NC79"/>
<dbReference type="SUPFAM" id="SSF51735">
    <property type="entry name" value="NAD(P)-binding Rossmann-fold domains"/>
    <property type="match status" value="1"/>
</dbReference>
<protein>
    <submittedName>
        <fullName evidence="3">Nucleoside-diphosphate sugar epimerase</fullName>
    </submittedName>
</protein>
<evidence type="ECO:0000259" key="2">
    <source>
        <dbReference type="Pfam" id="PF01370"/>
    </source>
</evidence>
<dbReference type="Gene3D" id="3.40.50.720">
    <property type="entry name" value="NAD(P)-binding Rossmann-like Domain"/>
    <property type="match status" value="1"/>
</dbReference>
<dbReference type="GeneID" id="97609119"/>
<comment type="caution">
    <text evidence="3">The sequence shown here is derived from an EMBL/GenBank/DDBJ whole genome shotgun (WGS) entry which is preliminary data.</text>
</comment>
<gene>
    <name evidence="3" type="ORF">DLD82_11635</name>
</gene>
<dbReference type="OrthoDB" id="4907at2157"/>
<feature type="domain" description="NAD-dependent epimerase/dehydratase" evidence="2">
    <location>
        <begin position="3"/>
        <end position="264"/>
    </location>
</feature>
<dbReference type="EMBL" id="QGMZ01000024">
    <property type="protein sequence ID" value="PWR72913.1"/>
    <property type="molecule type" value="Genomic_DNA"/>
</dbReference>
<organism evidence="3 4">
    <name type="scientific">Methanospirillum stamsii</name>
    <dbReference type="NCBI Taxonomy" id="1277351"/>
    <lineage>
        <taxon>Archaea</taxon>
        <taxon>Methanobacteriati</taxon>
        <taxon>Methanobacteriota</taxon>
        <taxon>Stenosarchaea group</taxon>
        <taxon>Methanomicrobia</taxon>
        <taxon>Methanomicrobiales</taxon>
        <taxon>Methanospirillaceae</taxon>
        <taxon>Methanospirillum</taxon>
    </lineage>
</organism>
<evidence type="ECO:0000313" key="4">
    <source>
        <dbReference type="Proteomes" id="UP000245934"/>
    </source>
</evidence>
<sequence length="343" mass="38359">MKIFVTGGCGFLGSHICEYYQSRGDEVIAFDNLTKFELSRTGYPVEGSRMYNALYLKKRGVRIIEGDIRDKESLMSAAQGCDYIAHTAAQPAMTIAIDHPDLDLTSNVNGTVNVLEAARRYDVPVVSCSSIHVYGNGINQEIEEQEARFVRRPPAIDESYPIMTGQLSPLHASKRAGELYVQAYTDTYGLKAATYRLSGMYGPRQFGGEDHGWVANFAIRTILGLPMKIFGTDKQVRDILYAGDAVRAIDAFFHNPRSGIYNVGGGEKTAVSIRECLELISEISGKKSDIKLEPARHGDLWYFISDISKIRHQLGWEPVTLPRTGIEHLIRWIELEKHLFMTS</sequence>
<accession>A0A2V2NC79</accession>